<dbReference type="RefSeq" id="WP_013252093.1">
    <property type="nucleotide sequence ID" value="NC_014363.1"/>
</dbReference>
<dbReference type="PANTHER" id="PTHR41287">
    <property type="match status" value="1"/>
</dbReference>
<dbReference type="PANTHER" id="PTHR41287:SF1">
    <property type="entry name" value="PROTEIN YMFN"/>
    <property type="match status" value="1"/>
</dbReference>
<dbReference type="AlphaFoldDB" id="E1QW38"/>
<dbReference type="Proteomes" id="UP000000333">
    <property type="component" value="Chromosome"/>
</dbReference>
<organism evidence="1 2">
    <name type="scientific">Olsenella uli (strain ATCC 49627 / DSM 7084 / CCUG 31166 / CIP 109912 / JCM 12494 / LMG 11480 / NCIMB 702895 / VPI D76D-27C)</name>
    <name type="common">Lactobacillus uli</name>
    <dbReference type="NCBI Taxonomy" id="633147"/>
    <lineage>
        <taxon>Bacteria</taxon>
        <taxon>Bacillati</taxon>
        <taxon>Actinomycetota</taxon>
        <taxon>Coriobacteriia</taxon>
        <taxon>Coriobacteriales</taxon>
        <taxon>Atopobiaceae</taxon>
        <taxon>Olsenella</taxon>
    </lineage>
</organism>
<evidence type="ECO:0000313" key="2">
    <source>
        <dbReference type="Proteomes" id="UP000000333"/>
    </source>
</evidence>
<sequence length="520" mass="56366">MAGLVGREEPRLCTPPLRELTPDTTLGFDVIRFATETLGMSLRPWQRWLLIHALEVVGDFGGDWHLRFSTVLTLVARQNGKTAVIGVVTLYWLYMLHAALVIGMAQDLTRSGDTWDAAVAMVDDTPSLRAELVRPKRGNSGRDLVLTHRRHYVTKPPTRGAGRGPSAQLVIMDEMREQQSWDAWDAMADTTLTQENGIIWCASNAGDALSIVLRSKRFQALRAIGDPDGWRVSQKDLAALNLPEDEALGLFEWSAAPGRDVWDTEGWREANPSLGHGLTERKLRASISGKTEAGARTENLCQFVGVTEDPPFPDGAWEAGTDAASEIAPDSTLWWAIDVSANRMHSCIAVCGLRADRTYHVEVVAYRPGLGWVSGWLSERADPARPMRIAYQGRGAPVTSMADVYGQVDGVELVPVQGPDVPAYAGRFWDGVAALDPGGVDGEGSDAVPVRHRPQPVLDLAAAIARTRASGDGAWMWDRSGSAEDISPLVACATAYGLATAATAEEQTESAYEECGLTVL</sequence>
<dbReference type="HOGENOM" id="CLU_030716_2_0_11"/>
<dbReference type="InterPro" id="IPR027417">
    <property type="entry name" value="P-loop_NTPase"/>
</dbReference>
<dbReference type="KEGG" id="ols:Olsu_1235"/>
<protein>
    <submittedName>
        <fullName evidence="1">Terminase</fullName>
    </submittedName>
</protein>
<reference evidence="1 2" key="1">
    <citation type="journal article" date="2010" name="Stand. Genomic Sci.">
        <title>Complete genome sequence of Olsenella uli type strain (VPI D76D-27C).</title>
        <authorList>
            <person name="Goker M."/>
            <person name="Held B."/>
            <person name="Lucas S."/>
            <person name="Nolan M."/>
            <person name="Yasawong M."/>
            <person name="Glavina Del Rio T."/>
            <person name="Tice H."/>
            <person name="Cheng J.F."/>
            <person name="Bruce D."/>
            <person name="Detter J.C."/>
            <person name="Tapia R."/>
            <person name="Han C."/>
            <person name="Goodwin L."/>
            <person name="Pitluck S."/>
            <person name="Liolios K."/>
            <person name="Ivanova N."/>
            <person name="Mavromatis K."/>
            <person name="Mikhailova N."/>
            <person name="Pati A."/>
            <person name="Chen A."/>
            <person name="Palaniappan K."/>
            <person name="Land M."/>
            <person name="Hauser L."/>
            <person name="Chang Y.J."/>
            <person name="Jeffries C.D."/>
            <person name="Rohde M."/>
            <person name="Sikorski J."/>
            <person name="Pukall R."/>
            <person name="Woyke T."/>
            <person name="Bristow J."/>
            <person name="Eisen J.A."/>
            <person name="Markowitz V."/>
            <person name="Hugenholtz P."/>
            <person name="Kyrpides N.C."/>
            <person name="Klenk H.P."/>
            <person name="Lapidus A."/>
        </authorList>
    </citation>
    <scope>NUCLEOTIDE SEQUENCE [LARGE SCALE GENOMIC DNA]</scope>
    <source>
        <strain evidence="2">ATCC 49627 / DSM 7084 / CIP 109912 / JCM 12494 / NCIMB 702895 / VPI D76D-27C</strain>
    </source>
</reference>
<keyword evidence="2" id="KW-1185">Reference proteome</keyword>
<dbReference type="GeneID" id="78512645"/>
<accession>E1QW38</accession>
<dbReference type="eggNOG" id="COG4626">
    <property type="taxonomic scope" value="Bacteria"/>
</dbReference>
<dbReference type="InterPro" id="IPR005021">
    <property type="entry name" value="Terminase_largesu-like"/>
</dbReference>
<gene>
    <name evidence="1" type="ordered locus">Olsu_1235</name>
</gene>
<dbReference type="Gene3D" id="3.40.50.300">
    <property type="entry name" value="P-loop containing nucleotide triphosphate hydrolases"/>
    <property type="match status" value="1"/>
</dbReference>
<proteinExistence type="predicted"/>
<evidence type="ECO:0000313" key="1">
    <source>
        <dbReference type="EMBL" id="ADK68341.1"/>
    </source>
</evidence>
<name>E1QW38_OLSUV</name>
<dbReference type="OrthoDB" id="3188010at2"/>
<dbReference type="EMBL" id="CP002106">
    <property type="protein sequence ID" value="ADK68341.1"/>
    <property type="molecule type" value="Genomic_DNA"/>
</dbReference>